<gene>
    <name evidence="2" type="ORF">ECRASSUSDP1_LOCUS1194</name>
</gene>
<reference evidence="2" key="1">
    <citation type="submission" date="2023-07" db="EMBL/GenBank/DDBJ databases">
        <authorList>
            <consortium name="AG Swart"/>
            <person name="Singh M."/>
            <person name="Singh A."/>
            <person name="Seah K."/>
            <person name="Emmerich C."/>
        </authorList>
    </citation>
    <scope>NUCLEOTIDE SEQUENCE</scope>
    <source>
        <strain evidence="2">DP1</strain>
    </source>
</reference>
<dbReference type="EMBL" id="CAMPGE010001131">
    <property type="protein sequence ID" value="CAI2359900.1"/>
    <property type="molecule type" value="Genomic_DNA"/>
</dbReference>
<proteinExistence type="predicted"/>
<organism evidence="2 3">
    <name type="scientific">Euplotes crassus</name>
    <dbReference type="NCBI Taxonomy" id="5936"/>
    <lineage>
        <taxon>Eukaryota</taxon>
        <taxon>Sar</taxon>
        <taxon>Alveolata</taxon>
        <taxon>Ciliophora</taxon>
        <taxon>Intramacronucleata</taxon>
        <taxon>Spirotrichea</taxon>
        <taxon>Hypotrichia</taxon>
        <taxon>Euplotida</taxon>
        <taxon>Euplotidae</taxon>
        <taxon>Moneuplotes</taxon>
    </lineage>
</organism>
<keyword evidence="3" id="KW-1185">Reference proteome</keyword>
<evidence type="ECO:0000313" key="3">
    <source>
        <dbReference type="Proteomes" id="UP001295684"/>
    </source>
</evidence>
<accession>A0AAD1U1Z6</accession>
<evidence type="ECO:0000313" key="2">
    <source>
        <dbReference type="EMBL" id="CAI2359900.1"/>
    </source>
</evidence>
<protein>
    <submittedName>
        <fullName evidence="2">Uncharacterized protein</fullName>
    </submittedName>
</protein>
<dbReference type="Proteomes" id="UP001295684">
    <property type="component" value="Unassembled WGS sequence"/>
</dbReference>
<name>A0AAD1U1Z6_EUPCR</name>
<evidence type="ECO:0000256" key="1">
    <source>
        <dbReference type="SAM" id="MobiDB-lite"/>
    </source>
</evidence>
<feature type="region of interest" description="Disordered" evidence="1">
    <location>
        <begin position="448"/>
        <end position="481"/>
    </location>
</feature>
<dbReference type="AlphaFoldDB" id="A0AAD1U1Z6"/>
<comment type="caution">
    <text evidence="2">The sequence shown here is derived from an EMBL/GenBank/DDBJ whole genome shotgun (WGS) entry which is preliminary data.</text>
</comment>
<sequence length="481" mass="55876">MDYTLTGMNLMRPNIRDMNLRFARAKLLSGDQNRTFSPNSNISTGIGVTSPKVDPLIQAFDRTLNITSPPEVSSKEVKFRNMKFKVKKVVPKDQKQPVKTKFIQRPTTQNLIMRRRFLTPPNEIKNLQFKRQQTKPKGHKKGKQTMDIDDINKIIKRQMGRFQPRGAAFSKSPRLLQATFSPEMYKQVRALQAREGIHHHRASRINENEYLKLLQSQKGDLMTTTRSSFKSSYTRNLTRMASKLSRVVKESSKEMTQSNSDAQSKQYLEVPKPQFGLAKRMDFILRKRTRLIERQKTKENKLFTFGAEKDDPMPGIIDVLRAEESDESDHEARKKYNPKEILAKKKRRKMKEIKKIRGKYNKMIKKINLIDVDMNKLLYRDHQFLFVEDRNKDIDIPSNKRIFEDYIKDTIDEGSIESEISLEPGMIVRRKGSLASISMISKRIADFDEGSSSQELDINYSDSKESSESKPTSQTEEKVLL</sequence>